<protein>
    <submittedName>
        <fullName evidence="3">E3 ubiquitin-protein ligase hrd-1 (inferred by orthology to a C. elegans protein)</fullName>
    </submittedName>
</protein>
<name>A0A0M3JKW0_ANISI</name>
<gene>
    <name evidence="1" type="ORF">ASIM_LOCUS8047</name>
</gene>
<evidence type="ECO:0000313" key="1">
    <source>
        <dbReference type="EMBL" id="VDK30661.1"/>
    </source>
</evidence>
<dbReference type="OrthoDB" id="7759664at2759"/>
<sequence>MMIPPPIPFPFPQPPSFAGLTDAEVAAMEGQERVAVEARVNCLRNIAVLLDAATIQLQQYVSIVQALRCVFVICCRLFSVLCEILFRIQFLLGEIVLNGTELSS</sequence>
<keyword evidence="2" id="KW-1185">Reference proteome</keyword>
<accession>A0A0M3JKW0</accession>
<evidence type="ECO:0000313" key="3">
    <source>
        <dbReference type="WBParaSite" id="ASIM_0000828601-mRNA-1"/>
    </source>
</evidence>
<proteinExistence type="predicted"/>
<reference evidence="3" key="1">
    <citation type="submission" date="2017-02" db="UniProtKB">
        <authorList>
            <consortium name="WormBaseParasite"/>
        </authorList>
    </citation>
    <scope>IDENTIFICATION</scope>
</reference>
<reference evidence="1 2" key="2">
    <citation type="submission" date="2018-11" db="EMBL/GenBank/DDBJ databases">
        <authorList>
            <consortium name="Pathogen Informatics"/>
        </authorList>
    </citation>
    <scope>NUCLEOTIDE SEQUENCE [LARGE SCALE GENOMIC DNA]</scope>
</reference>
<dbReference type="EMBL" id="UYRR01020805">
    <property type="protein sequence ID" value="VDK30661.1"/>
    <property type="molecule type" value="Genomic_DNA"/>
</dbReference>
<evidence type="ECO:0000313" key="2">
    <source>
        <dbReference type="Proteomes" id="UP000267096"/>
    </source>
</evidence>
<dbReference type="AlphaFoldDB" id="A0A0M3JKW0"/>
<organism evidence="3">
    <name type="scientific">Anisakis simplex</name>
    <name type="common">Herring worm</name>
    <dbReference type="NCBI Taxonomy" id="6269"/>
    <lineage>
        <taxon>Eukaryota</taxon>
        <taxon>Metazoa</taxon>
        <taxon>Ecdysozoa</taxon>
        <taxon>Nematoda</taxon>
        <taxon>Chromadorea</taxon>
        <taxon>Rhabditida</taxon>
        <taxon>Spirurina</taxon>
        <taxon>Ascaridomorpha</taxon>
        <taxon>Ascaridoidea</taxon>
        <taxon>Anisakidae</taxon>
        <taxon>Anisakis</taxon>
        <taxon>Anisakis simplex complex</taxon>
    </lineage>
</organism>
<dbReference type="Proteomes" id="UP000267096">
    <property type="component" value="Unassembled WGS sequence"/>
</dbReference>
<dbReference type="WBParaSite" id="ASIM_0000828601-mRNA-1">
    <property type="protein sequence ID" value="ASIM_0000828601-mRNA-1"/>
    <property type="gene ID" value="ASIM_0000828601"/>
</dbReference>